<feature type="region of interest" description="Disordered" evidence="1">
    <location>
        <begin position="1"/>
        <end position="88"/>
    </location>
</feature>
<feature type="compositionally biased region" description="Polar residues" evidence="1">
    <location>
        <begin position="62"/>
        <end position="71"/>
    </location>
</feature>
<evidence type="ECO:0000313" key="2">
    <source>
        <dbReference type="EMBL" id="GBP24328.1"/>
    </source>
</evidence>
<comment type="caution">
    <text evidence="2">The sequence shown here is derived from an EMBL/GenBank/DDBJ whole genome shotgun (WGS) entry which is preliminary data.</text>
</comment>
<reference evidence="2 3" key="1">
    <citation type="journal article" date="2019" name="Commun. Biol.">
        <title>The bagworm genome reveals a unique fibroin gene that provides high tensile strength.</title>
        <authorList>
            <person name="Kono N."/>
            <person name="Nakamura H."/>
            <person name="Ohtoshi R."/>
            <person name="Tomita M."/>
            <person name="Numata K."/>
            <person name="Arakawa K."/>
        </authorList>
    </citation>
    <scope>NUCLEOTIDE SEQUENCE [LARGE SCALE GENOMIC DNA]</scope>
</reference>
<keyword evidence="3" id="KW-1185">Reference proteome</keyword>
<dbReference type="EMBL" id="BGZK01000160">
    <property type="protein sequence ID" value="GBP24328.1"/>
    <property type="molecule type" value="Genomic_DNA"/>
</dbReference>
<evidence type="ECO:0000313" key="3">
    <source>
        <dbReference type="Proteomes" id="UP000299102"/>
    </source>
</evidence>
<proteinExistence type="predicted"/>
<dbReference type="Proteomes" id="UP000299102">
    <property type="component" value="Unassembled WGS sequence"/>
</dbReference>
<name>A0A4C1UD77_EUMVA</name>
<accession>A0A4C1UD77</accession>
<evidence type="ECO:0000256" key="1">
    <source>
        <dbReference type="SAM" id="MobiDB-lite"/>
    </source>
</evidence>
<sequence length="88" mass="8644">MSAAPGDACAERSFTSDRDQRGSLGRSDSTIESASADGAPAASYEGTGESAPPETSERPPASTDSNGSSTAAPLDGGGAPDHRNGSDT</sequence>
<gene>
    <name evidence="2" type="ORF">EVAR_9426_1</name>
</gene>
<dbReference type="AlphaFoldDB" id="A0A4C1UD77"/>
<protein>
    <submittedName>
        <fullName evidence="2">Uncharacterized protein</fullName>
    </submittedName>
</protein>
<organism evidence="2 3">
    <name type="scientific">Eumeta variegata</name>
    <name type="common">Bagworm moth</name>
    <name type="synonym">Eumeta japonica</name>
    <dbReference type="NCBI Taxonomy" id="151549"/>
    <lineage>
        <taxon>Eukaryota</taxon>
        <taxon>Metazoa</taxon>
        <taxon>Ecdysozoa</taxon>
        <taxon>Arthropoda</taxon>
        <taxon>Hexapoda</taxon>
        <taxon>Insecta</taxon>
        <taxon>Pterygota</taxon>
        <taxon>Neoptera</taxon>
        <taxon>Endopterygota</taxon>
        <taxon>Lepidoptera</taxon>
        <taxon>Glossata</taxon>
        <taxon>Ditrysia</taxon>
        <taxon>Tineoidea</taxon>
        <taxon>Psychidae</taxon>
        <taxon>Oiketicinae</taxon>
        <taxon>Eumeta</taxon>
    </lineage>
</organism>